<dbReference type="PROSITE" id="PS50887">
    <property type="entry name" value="GGDEF"/>
    <property type="match status" value="1"/>
</dbReference>
<dbReference type="CDD" id="cd01949">
    <property type="entry name" value="GGDEF"/>
    <property type="match status" value="1"/>
</dbReference>
<keyword evidence="4" id="KW-0808">Transferase</keyword>
<evidence type="ECO:0000313" key="5">
    <source>
        <dbReference type="Proteomes" id="UP001462502"/>
    </source>
</evidence>
<comment type="caution">
    <text evidence="4">The sequence shown here is derived from an EMBL/GenBank/DDBJ whole genome shotgun (WGS) entry which is preliminary data.</text>
</comment>
<evidence type="ECO:0000256" key="2">
    <source>
        <dbReference type="ARBA" id="ARBA00034247"/>
    </source>
</evidence>
<evidence type="ECO:0000256" key="1">
    <source>
        <dbReference type="ARBA" id="ARBA00012528"/>
    </source>
</evidence>
<dbReference type="EMBL" id="JBDXMI010000001">
    <property type="protein sequence ID" value="MEO9382532.1"/>
    <property type="molecule type" value="Genomic_DNA"/>
</dbReference>
<dbReference type="InterPro" id="IPR000160">
    <property type="entry name" value="GGDEF_dom"/>
</dbReference>
<protein>
    <recommendedName>
        <fullName evidence="1">diguanylate cyclase</fullName>
        <ecNumber evidence="1">2.7.7.65</ecNumber>
    </recommendedName>
</protein>
<dbReference type="SUPFAM" id="SSF55785">
    <property type="entry name" value="PYP-like sensor domain (PAS domain)"/>
    <property type="match status" value="1"/>
</dbReference>
<dbReference type="Proteomes" id="UP001462502">
    <property type="component" value="Unassembled WGS sequence"/>
</dbReference>
<gene>
    <name evidence="4" type="ORF">ABI908_00175</name>
</gene>
<dbReference type="PANTHER" id="PTHR45138">
    <property type="entry name" value="REGULATORY COMPONENTS OF SENSORY TRANSDUCTION SYSTEM"/>
    <property type="match status" value="1"/>
</dbReference>
<dbReference type="EC" id="2.7.7.65" evidence="1"/>
<dbReference type="CDD" id="cd12915">
    <property type="entry name" value="PDC2_DGC_like"/>
    <property type="match status" value="1"/>
</dbReference>
<evidence type="ECO:0000259" key="3">
    <source>
        <dbReference type="PROSITE" id="PS50887"/>
    </source>
</evidence>
<dbReference type="InterPro" id="IPR043128">
    <property type="entry name" value="Rev_trsase/Diguanyl_cyclase"/>
</dbReference>
<dbReference type="Pfam" id="PF00990">
    <property type="entry name" value="GGDEF"/>
    <property type="match status" value="1"/>
</dbReference>
<dbReference type="RefSeq" id="WP_145964124.1">
    <property type="nucleotide sequence ID" value="NZ_CP029495.1"/>
</dbReference>
<dbReference type="NCBIfam" id="TIGR00254">
    <property type="entry name" value="GGDEF"/>
    <property type="match status" value="1"/>
</dbReference>
<keyword evidence="5" id="KW-1185">Reference proteome</keyword>
<organism evidence="4 5">
    <name type="scientific">Chromobacterium phragmitis</name>
    <dbReference type="NCBI Taxonomy" id="2202141"/>
    <lineage>
        <taxon>Bacteria</taxon>
        <taxon>Pseudomonadati</taxon>
        <taxon>Pseudomonadota</taxon>
        <taxon>Betaproteobacteria</taxon>
        <taxon>Neisseriales</taxon>
        <taxon>Chromobacteriaceae</taxon>
        <taxon>Chromobacterium</taxon>
    </lineage>
</organism>
<dbReference type="Gene3D" id="3.30.70.270">
    <property type="match status" value="1"/>
</dbReference>
<evidence type="ECO:0000313" key="4">
    <source>
        <dbReference type="EMBL" id="MEO9382532.1"/>
    </source>
</evidence>
<keyword evidence="4" id="KW-0548">Nucleotidyltransferase</keyword>
<feature type="domain" description="GGDEF" evidence="3">
    <location>
        <begin position="498"/>
        <end position="628"/>
    </location>
</feature>
<dbReference type="GO" id="GO:0052621">
    <property type="term" value="F:diguanylate cyclase activity"/>
    <property type="evidence" value="ECO:0007669"/>
    <property type="project" value="UniProtKB-EC"/>
</dbReference>
<sequence length="630" mass="71174">MALPSMDMTPRRFGTRSARHAKWGAALLLLVTLALLAVDLATSYRQLETEAGRQASGLSQLLSERLSSGIHEAGLILQSSNQIPEVQRLLRSSGLPPDMRQSLTLKLQQQLQLAPYLSRIEIVDTACQTVFSSKPDSASHPHHNEFCRWLHRVDPKENNYTTVIHSPIEGGIVLANKLYDSEGNLVGMATGLIKHNFIQDEVSRLTVGEHGEILVLDQRQLTVTRWPQTSGGDPQSYRPLQPREILAHDAGQMLFNAPSSFDGAERLYSMRQTGSYPFQVAVGLSRRDFTRFVWDKAWLAIPGWLFVAALTLLALRKHLSNLEQHRQLLQGNERIRASEEQARLILDTAPLALLLVNPQTIRIQHANSLAREMLSLPPRDPEEGASSELNLPLKLRPVEQWLLEDEEVLQQEVEVELEDKSKLWVIASLRRLGHDKQPSALIALYDISGRKQLEQQLHESNQQLAEMAVTDPLTRLYNRRHADMVLRDEISRCERYGQTMAIAVFDIDHFKRFNDQYGHQAGDDVLVAVANALRDTTRNTDINARIGGEEFMVIFPYTRLRDAHKVMGRLQMALTHTTFPFVEQRITFSGGVTDWRPGDSPTLMMARADKLLYEAKQSGRNVVLADQEEA</sequence>
<proteinExistence type="predicted"/>
<dbReference type="SUPFAM" id="SSF55073">
    <property type="entry name" value="Nucleotide cyclase"/>
    <property type="match status" value="1"/>
</dbReference>
<reference evidence="4 5" key="1">
    <citation type="submission" date="2024-05" db="EMBL/GenBank/DDBJ databases">
        <authorList>
            <person name="De Oliveira J.P."/>
            <person name="Noriler S.A."/>
            <person name="De Oliveira A.G."/>
            <person name="Sipoli D.S."/>
        </authorList>
    </citation>
    <scope>NUCLEOTIDE SEQUENCE [LARGE SCALE GENOMIC DNA]</scope>
    <source>
        <strain evidence="4 5">LABIM192</strain>
    </source>
</reference>
<comment type="catalytic activity">
    <reaction evidence="2">
        <text>2 GTP = 3',3'-c-di-GMP + 2 diphosphate</text>
        <dbReference type="Rhea" id="RHEA:24898"/>
        <dbReference type="ChEBI" id="CHEBI:33019"/>
        <dbReference type="ChEBI" id="CHEBI:37565"/>
        <dbReference type="ChEBI" id="CHEBI:58805"/>
        <dbReference type="EC" id="2.7.7.65"/>
    </reaction>
</comment>
<name>A0ABV0IMK9_9NEIS</name>
<dbReference type="InterPro" id="IPR029787">
    <property type="entry name" value="Nucleotide_cyclase"/>
</dbReference>
<dbReference type="SMART" id="SM00267">
    <property type="entry name" value="GGDEF"/>
    <property type="match status" value="1"/>
</dbReference>
<dbReference type="PANTHER" id="PTHR45138:SF9">
    <property type="entry name" value="DIGUANYLATE CYCLASE DGCM-RELATED"/>
    <property type="match status" value="1"/>
</dbReference>
<dbReference type="InterPro" id="IPR035965">
    <property type="entry name" value="PAS-like_dom_sf"/>
</dbReference>
<dbReference type="Gene3D" id="3.30.450.20">
    <property type="entry name" value="PAS domain"/>
    <property type="match status" value="3"/>
</dbReference>
<dbReference type="InterPro" id="IPR050469">
    <property type="entry name" value="Diguanylate_Cyclase"/>
</dbReference>
<accession>A0ABV0IMK9</accession>